<keyword evidence="2" id="KW-1185">Reference proteome</keyword>
<evidence type="ECO:0000313" key="2">
    <source>
        <dbReference type="Proteomes" id="UP000663722"/>
    </source>
</evidence>
<name>A0A975GN95_9BACT</name>
<proteinExistence type="predicted"/>
<accession>A0A975GN95</accession>
<dbReference type="AlphaFoldDB" id="A0A975GN95"/>
<reference evidence="1" key="1">
    <citation type="journal article" date="2021" name="Microb. Physiol.">
        <title>Proteogenomic Insights into the Physiology of Marine, Sulfate-Reducing, Filamentous Desulfonema limicola and Desulfonema magnum.</title>
        <authorList>
            <person name="Schnaars V."/>
            <person name="Wohlbrand L."/>
            <person name="Scheve S."/>
            <person name="Hinrichs C."/>
            <person name="Reinhardt R."/>
            <person name="Rabus R."/>
        </authorList>
    </citation>
    <scope>NUCLEOTIDE SEQUENCE</scope>
    <source>
        <strain evidence="1">4be13</strain>
    </source>
</reference>
<sequence length="120" mass="14379">MKKMDYFLNLYKKIKSELMLQYINSKKYAPEANEGWSIKKLNSLRNEFIHFQPKTWTIEVTGLPSICLDCLNVIRFCGWKSSNVLWHSTEYREKAENFLYISCSELENIKLEYEHQQTIN</sequence>
<evidence type="ECO:0000313" key="1">
    <source>
        <dbReference type="EMBL" id="QTA87539.1"/>
    </source>
</evidence>
<dbReference type="KEGG" id="dmm:dnm_035730"/>
<dbReference type="Proteomes" id="UP000663722">
    <property type="component" value="Chromosome"/>
</dbReference>
<gene>
    <name evidence="1" type="ORF">dnm_035730</name>
</gene>
<organism evidence="1 2">
    <name type="scientific">Desulfonema magnum</name>
    <dbReference type="NCBI Taxonomy" id="45655"/>
    <lineage>
        <taxon>Bacteria</taxon>
        <taxon>Pseudomonadati</taxon>
        <taxon>Thermodesulfobacteriota</taxon>
        <taxon>Desulfobacteria</taxon>
        <taxon>Desulfobacterales</taxon>
        <taxon>Desulfococcaceae</taxon>
        <taxon>Desulfonema</taxon>
    </lineage>
</organism>
<protein>
    <submittedName>
        <fullName evidence="1">Uncharacterized protein</fullName>
    </submittedName>
</protein>
<dbReference type="EMBL" id="CP061800">
    <property type="protein sequence ID" value="QTA87539.1"/>
    <property type="molecule type" value="Genomic_DNA"/>
</dbReference>